<dbReference type="AlphaFoldDB" id="A0AAV9JRT1"/>
<gene>
    <name evidence="2" type="ORF">LTR36_010183</name>
</gene>
<protein>
    <submittedName>
        <fullName evidence="2">Uncharacterized protein</fullName>
    </submittedName>
</protein>
<feature type="compositionally biased region" description="Low complexity" evidence="1">
    <location>
        <begin position="11"/>
        <end position="20"/>
    </location>
</feature>
<evidence type="ECO:0000313" key="3">
    <source>
        <dbReference type="Proteomes" id="UP001324427"/>
    </source>
</evidence>
<proteinExistence type="predicted"/>
<feature type="compositionally biased region" description="Pro residues" evidence="1">
    <location>
        <begin position="50"/>
        <end position="61"/>
    </location>
</feature>
<reference evidence="2 3" key="1">
    <citation type="submission" date="2021-11" db="EMBL/GenBank/DDBJ databases">
        <title>Black yeast isolated from Biological Soil Crust.</title>
        <authorList>
            <person name="Kurbessoian T."/>
        </authorList>
    </citation>
    <scope>NUCLEOTIDE SEQUENCE [LARGE SCALE GENOMIC DNA]</scope>
    <source>
        <strain evidence="2 3">CCFEE 5522</strain>
    </source>
</reference>
<feature type="compositionally biased region" description="Low complexity" evidence="1">
    <location>
        <begin position="63"/>
        <end position="82"/>
    </location>
</feature>
<feature type="region of interest" description="Disordered" evidence="1">
    <location>
        <begin position="1"/>
        <end position="101"/>
    </location>
</feature>
<sequence length="474" mass="50994">MAGSNDGDAGAGQKRAANAAIVDPSPRPPKKTKVSTPATAAVKSAGKPKVAPPRLKPPPRPTAFAKPAAREVPAAAVPAGARAPPPPTRHPAVFGSADKQQKKEDVLDDELKLIVGTLVFAIWPVDKHYHLATLVVDDAAPAAAVDVPVLFFQDPGQESITQDITARVNRKTLIIAPVLPAAPQYIAGEKKEGQEAEEAWWNHHLSTEADIKVGDAVAANYTRSVDRNENNAFLIGEVTKVCGLGWSVKIHQRAPGGKAVLLERQQMKTLYFGSPLAYTRGGGPIWPDPKDLPENAPKTKARRSGEVLRPAKRLNGAVEGSTFTQKNNAGQWRVQSGWKSILGMKSLDSGPDNDPTVSARVMASDTPGPLDASDPKTLVTWKAAADRQRFQQPDITVLISEHFSVEWHMAKHKGADGIQVKVQGDGASTVFGIDVREEKAAKRCMRAMKKKLEHAHKEPQLYTGNAKSVKVLEE</sequence>
<feature type="region of interest" description="Disordered" evidence="1">
    <location>
        <begin position="284"/>
        <end position="305"/>
    </location>
</feature>
<dbReference type="Proteomes" id="UP001324427">
    <property type="component" value="Unassembled WGS sequence"/>
</dbReference>
<comment type="caution">
    <text evidence="2">The sequence shown here is derived from an EMBL/GenBank/DDBJ whole genome shotgun (WGS) entry which is preliminary data.</text>
</comment>
<keyword evidence="3" id="KW-1185">Reference proteome</keyword>
<name>A0AAV9JRT1_9PEZI</name>
<accession>A0AAV9JRT1</accession>
<evidence type="ECO:0000313" key="2">
    <source>
        <dbReference type="EMBL" id="KAK4548313.1"/>
    </source>
</evidence>
<dbReference type="EMBL" id="JAVFHQ010000008">
    <property type="protein sequence ID" value="KAK4548313.1"/>
    <property type="molecule type" value="Genomic_DNA"/>
</dbReference>
<organism evidence="2 3">
    <name type="scientific">Oleoguttula mirabilis</name>
    <dbReference type="NCBI Taxonomy" id="1507867"/>
    <lineage>
        <taxon>Eukaryota</taxon>
        <taxon>Fungi</taxon>
        <taxon>Dikarya</taxon>
        <taxon>Ascomycota</taxon>
        <taxon>Pezizomycotina</taxon>
        <taxon>Dothideomycetes</taxon>
        <taxon>Dothideomycetidae</taxon>
        <taxon>Mycosphaerellales</taxon>
        <taxon>Teratosphaeriaceae</taxon>
        <taxon>Oleoguttula</taxon>
    </lineage>
</organism>
<evidence type="ECO:0000256" key="1">
    <source>
        <dbReference type="SAM" id="MobiDB-lite"/>
    </source>
</evidence>